<protein>
    <submittedName>
        <fullName evidence="2">Uncharacterized protein</fullName>
    </submittedName>
</protein>
<gene>
    <name evidence="2" type="ORF">ARMSODRAFT_1024950</name>
</gene>
<reference evidence="3" key="1">
    <citation type="journal article" date="2017" name="Nat. Ecol. Evol.">
        <title>Genome expansion and lineage-specific genetic innovations in the forest pathogenic fungi Armillaria.</title>
        <authorList>
            <person name="Sipos G."/>
            <person name="Prasanna A.N."/>
            <person name="Walter M.C."/>
            <person name="O'Connor E."/>
            <person name="Balint B."/>
            <person name="Krizsan K."/>
            <person name="Kiss B."/>
            <person name="Hess J."/>
            <person name="Varga T."/>
            <person name="Slot J."/>
            <person name="Riley R."/>
            <person name="Boka B."/>
            <person name="Rigling D."/>
            <person name="Barry K."/>
            <person name="Lee J."/>
            <person name="Mihaltcheva S."/>
            <person name="LaButti K."/>
            <person name="Lipzen A."/>
            <person name="Waldron R."/>
            <person name="Moloney N.M."/>
            <person name="Sperisen C."/>
            <person name="Kredics L."/>
            <person name="Vagvoelgyi C."/>
            <person name="Patrignani A."/>
            <person name="Fitzpatrick D."/>
            <person name="Nagy I."/>
            <person name="Doyle S."/>
            <person name="Anderson J.B."/>
            <person name="Grigoriev I.V."/>
            <person name="Gueldener U."/>
            <person name="Muensterkoetter M."/>
            <person name="Nagy L.G."/>
        </authorList>
    </citation>
    <scope>NUCLEOTIDE SEQUENCE [LARGE SCALE GENOMIC DNA]</scope>
    <source>
        <strain evidence="3">28-4</strain>
    </source>
</reference>
<name>A0A2H3AUB4_9AGAR</name>
<proteinExistence type="predicted"/>
<dbReference type="EMBL" id="KZ293467">
    <property type="protein sequence ID" value="PBK62349.1"/>
    <property type="molecule type" value="Genomic_DNA"/>
</dbReference>
<evidence type="ECO:0000313" key="2">
    <source>
        <dbReference type="EMBL" id="PBK62349.1"/>
    </source>
</evidence>
<accession>A0A2H3AUB4</accession>
<evidence type="ECO:0000256" key="1">
    <source>
        <dbReference type="SAM" id="MobiDB-lite"/>
    </source>
</evidence>
<feature type="region of interest" description="Disordered" evidence="1">
    <location>
        <begin position="17"/>
        <end position="48"/>
    </location>
</feature>
<keyword evidence="3" id="KW-1185">Reference proteome</keyword>
<feature type="compositionally biased region" description="Polar residues" evidence="1">
    <location>
        <begin position="36"/>
        <end position="48"/>
    </location>
</feature>
<dbReference type="Proteomes" id="UP000218334">
    <property type="component" value="Unassembled WGS sequence"/>
</dbReference>
<organism evidence="2 3">
    <name type="scientific">Armillaria solidipes</name>
    <dbReference type="NCBI Taxonomy" id="1076256"/>
    <lineage>
        <taxon>Eukaryota</taxon>
        <taxon>Fungi</taxon>
        <taxon>Dikarya</taxon>
        <taxon>Basidiomycota</taxon>
        <taxon>Agaricomycotina</taxon>
        <taxon>Agaricomycetes</taxon>
        <taxon>Agaricomycetidae</taxon>
        <taxon>Agaricales</taxon>
        <taxon>Marasmiineae</taxon>
        <taxon>Physalacriaceae</taxon>
        <taxon>Armillaria</taxon>
    </lineage>
</organism>
<dbReference type="AlphaFoldDB" id="A0A2H3AUB4"/>
<evidence type="ECO:0000313" key="3">
    <source>
        <dbReference type="Proteomes" id="UP000218334"/>
    </source>
</evidence>
<sequence>MSFNISWNRRRHSALEKNQLTKNKGERKSDFAFTGAGSSTSDQAGSQQVDHTVEISSDCRYEEPTLLSDWVPCNDWVSTHNDMDFNEDEDYSQFEMKGWQQYAPDFAMDASEELREEVGPWTGKRKMILCTCGCHSAKVSSTRLFAGLNLVIQHYGRVVRHVDEGGKDEIISQGERRCRTTSTAVKTAGSSSSVRNAVVAVTNGRLCTGWRSGRANYGLRALWIASGWFSNLVMAGDHALSHVLHSG</sequence>